<proteinExistence type="inferred from homology"/>
<keyword evidence="2 4" id="KW-0396">Initiation factor</keyword>
<dbReference type="GO" id="GO:0001732">
    <property type="term" value="P:formation of cytoplasmic translation initiation complex"/>
    <property type="evidence" value="ECO:0007669"/>
    <property type="project" value="UniProtKB-UniRule"/>
</dbReference>
<dbReference type="GO" id="GO:0071540">
    <property type="term" value="C:eukaryotic translation initiation factor 3 complex, eIF3e"/>
    <property type="evidence" value="ECO:0007669"/>
    <property type="project" value="UniProtKB-UniRule"/>
</dbReference>
<dbReference type="AlphaFoldDB" id="A0A3N4JKY0"/>
<accession>A0A3N4JKY0</accession>
<evidence type="ECO:0000256" key="3">
    <source>
        <dbReference type="ARBA" id="ARBA00022917"/>
    </source>
</evidence>
<keyword evidence="1 4" id="KW-0963">Cytoplasm</keyword>
<reference evidence="7 8" key="1">
    <citation type="journal article" date="2018" name="Nat. Ecol. Evol.">
        <title>Pezizomycetes genomes reveal the molecular basis of ectomycorrhizal truffle lifestyle.</title>
        <authorList>
            <person name="Murat C."/>
            <person name="Payen T."/>
            <person name="Noel B."/>
            <person name="Kuo A."/>
            <person name="Morin E."/>
            <person name="Chen J."/>
            <person name="Kohler A."/>
            <person name="Krizsan K."/>
            <person name="Balestrini R."/>
            <person name="Da Silva C."/>
            <person name="Montanini B."/>
            <person name="Hainaut M."/>
            <person name="Levati E."/>
            <person name="Barry K.W."/>
            <person name="Belfiori B."/>
            <person name="Cichocki N."/>
            <person name="Clum A."/>
            <person name="Dockter R.B."/>
            <person name="Fauchery L."/>
            <person name="Guy J."/>
            <person name="Iotti M."/>
            <person name="Le Tacon F."/>
            <person name="Lindquist E.A."/>
            <person name="Lipzen A."/>
            <person name="Malagnac F."/>
            <person name="Mello A."/>
            <person name="Molinier V."/>
            <person name="Miyauchi S."/>
            <person name="Poulain J."/>
            <person name="Riccioni C."/>
            <person name="Rubini A."/>
            <person name="Sitrit Y."/>
            <person name="Splivallo R."/>
            <person name="Traeger S."/>
            <person name="Wang M."/>
            <person name="Zifcakova L."/>
            <person name="Wipf D."/>
            <person name="Zambonelli A."/>
            <person name="Paolocci F."/>
            <person name="Nowrousian M."/>
            <person name="Ottonello S."/>
            <person name="Baldrian P."/>
            <person name="Spatafora J.W."/>
            <person name="Henrissat B."/>
            <person name="Nagy L.G."/>
            <person name="Aury J.M."/>
            <person name="Wincker P."/>
            <person name="Grigoriev I.V."/>
            <person name="Bonfante P."/>
            <person name="Martin F.M."/>
        </authorList>
    </citation>
    <scope>NUCLEOTIDE SEQUENCE [LARGE SCALE GENOMIC DNA]</scope>
    <source>
        <strain evidence="7 8">120613-1</strain>
    </source>
</reference>
<evidence type="ECO:0000256" key="4">
    <source>
        <dbReference type="HAMAP-Rule" id="MF_03004"/>
    </source>
</evidence>
<dbReference type="SMART" id="SM00088">
    <property type="entry name" value="PINT"/>
    <property type="match status" value="1"/>
</dbReference>
<feature type="domain" description="PCI" evidence="6">
    <location>
        <begin position="260"/>
        <end position="428"/>
    </location>
</feature>
<dbReference type="SMART" id="SM01186">
    <property type="entry name" value="eIF3_N"/>
    <property type="match status" value="1"/>
</dbReference>
<evidence type="ECO:0000256" key="5">
    <source>
        <dbReference type="PIRNR" id="PIRNR016255"/>
    </source>
</evidence>
<dbReference type="Gene3D" id="1.25.40.570">
    <property type="match status" value="1"/>
</dbReference>
<dbReference type="OrthoDB" id="417252at2759"/>
<dbReference type="STRING" id="1336337.A0A3N4JKY0"/>
<dbReference type="InterPro" id="IPR019010">
    <property type="entry name" value="eIF3e_N"/>
</dbReference>
<dbReference type="GO" id="GO:0033290">
    <property type="term" value="C:eukaryotic 48S preinitiation complex"/>
    <property type="evidence" value="ECO:0007669"/>
    <property type="project" value="UniProtKB-UniRule"/>
</dbReference>
<dbReference type="InterPro" id="IPR016650">
    <property type="entry name" value="eIF3e"/>
</dbReference>
<comment type="subcellular location">
    <subcellularLocation>
        <location evidence="4 5">Cytoplasm</location>
    </subcellularLocation>
</comment>
<name>A0A3N4JKY0_9PEZI</name>
<dbReference type="GO" id="GO:0016282">
    <property type="term" value="C:eukaryotic 43S preinitiation complex"/>
    <property type="evidence" value="ECO:0007669"/>
    <property type="project" value="UniProtKB-UniRule"/>
</dbReference>
<dbReference type="PANTHER" id="PTHR10317">
    <property type="entry name" value="EUKARYOTIC TRANSLATION INITIATION FACTOR 3 SUBUNIT E"/>
    <property type="match status" value="1"/>
</dbReference>
<dbReference type="Pfam" id="PF01399">
    <property type="entry name" value="PCI"/>
    <property type="match status" value="1"/>
</dbReference>
<dbReference type="Pfam" id="PF09440">
    <property type="entry name" value="eIF3_N"/>
    <property type="match status" value="1"/>
</dbReference>
<dbReference type="PIRSF" id="PIRSF016255">
    <property type="entry name" value="eIF3e_su6"/>
    <property type="match status" value="1"/>
</dbReference>
<dbReference type="InterPro" id="IPR036390">
    <property type="entry name" value="WH_DNA-bd_sf"/>
</dbReference>
<dbReference type="InterPro" id="IPR000717">
    <property type="entry name" value="PCI_dom"/>
</dbReference>
<evidence type="ECO:0000256" key="2">
    <source>
        <dbReference type="ARBA" id="ARBA00022540"/>
    </source>
</evidence>
<organism evidence="7 8">
    <name type="scientific">Choiromyces venosus 120613-1</name>
    <dbReference type="NCBI Taxonomy" id="1336337"/>
    <lineage>
        <taxon>Eukaryota</taxon>
        <taxon>Fungi</taxon>
        <taxon>Dikarya</taxon>
        <taxon>Ascomycota</taxon>
        <taxon>Pezizomycotina</taxon>
        <taxon>Pezizomycetes</taxon>
        <taxon>Pezizales</taxon>
        <taxon>Tuberaceae</taxon>
        <taxon>Choiromyces</taxon>
    </lineage>
</organism>
<evidence type="ECO:0000259" key="6">
    <source>
        <dbReference type="PROSITE" id="PS50250"/>
    </source>
</evidence>
<dbReference type="Pfam" id="PF21357">
    <property type="entry name" value="EIF3E_C"/>
    <property type="match status" value="1"/>
</dbReference>
<comment type="function">
    <text evidence="4">Component of the eukaryotic translation initiation factor 3 (eIF-3) complex, which is involved in protein synthesis of a specialized repertoire of mRNAs and, together with other initiation factors, stimulates binding of mRNA and methionyl-tRNAi to the 40S ribosome. The eIF-3 complex specifically targets and initiates translation of a subset of mRNAs involved in cell proliferation.</text>
</comment>
<dbReference type="GO" id="GO:0003743">
    <property type="term" value="F:translation initiation factor activity"/>
    <property type="evidence" value="ECO:0007669"/>
    <property type="project" value="UniProtKB-UniRule"/>
</dbReference>
<dbReference type="PROSITE" id="PS50250">
    <property type="entry name" value="PCI"/>
    <property type="match status" value="1"/>
</dbReference>
<keyword evidence="3 4" id="KW-0648">Protein biosynthesis</keyword>
<dbReference type="SUPFAM" id="SSF46785">
    <property type="entry name" value="Winged helix' DNA-binding domain"/>
    <property type="match status" value="1"/>
</dbReference>
<evidence type="ECO:0000313" key="8">
    <source>
        <dbReference type="Proteomes" id="UP000276215"/>
    </source>
</evidence>
<evidence type="ECO:0000256" key="1">
    <source>
        <dbReference type="ARBA" id="ARBA00022490"/>
    </source>
</evidence>
<comment type="similarity">
    <text evidence="4 5">Belongs to the eIF-3 subunit E family.</text>
</comment>
<dbReference type="HAMAP" id="MF_03004">
    <property type="entry name" value="eIF3e"/>
    <property type="match status" value="1"/>
</dbReference>
<keyword evidence="8" id="KW-1185">Reference proteome</keyword>
<gene>
    <name evidence="4" type="primary">INT6</name>
    <name evidence="7" type="ORF">L873DRAFT_1828342</name>
</gene>
<protein>
    <recommendedName>
        <fullName evidence="4 5">Eukaryotic translation initiation factor 3 subunit E</fullName>
        <shortName evidence="4">eIF3e</shortName>
    </recommendedName>
</protein>
<sequence>MAENNAEGASQTAASYDLIPKLLPHLDRHMIFPLLGFMGEQGKLTDQELTQARYDLLKNSNMTDFICDLYKEIHGTDEIPEELNKKQEVLDKLHNLGERSEPVLDLLSDQEVLSNLRADKLQNFQYLQDKHAVTVEMVNVLYDYGQHQYSCGNYVEASDMLYRFRVLSTDNEKTTQATWGKLACDILSANWEGSMEEITKVKDLIEQKLYNNPLGQLQARTWLVHWTLFPFFNYTNYADSKEFKDPKDPKEPKEPKDVLLELFFSPAFINTIQTSCPWILRYLAAAVITNRNRKNNSGQYQKQLKDLVRIVKQELYEYHDPITDFVTALYIDFDFEEAQRKLSEAEEVLKSDFFLASSAASFVDSARHLISESYCKIHQRIDIKDLAQRLNLTQDEGEKWIVNLIRDTRVDAKIDYKDGTVIMNHPPQSVYQQVIEKTKGGLFRTQVLTAAVSK</sequence>
<dbReference type="CDD" id="cd21378">
    <property type="entry name" value="eIF3E"/>
    <property type="match status" value="1"/>
</dbReference>
<evidence type="ECO:0000313" key="7">
    <source>
        <dbReference type="EMBL" id="RPA98909.1"/>
    </source>
</evidence>
<dbReference type="EMBL" id="ML120392">
    <property type="protein sequence ID" value="RPA98909.1"/>
    <property type="molecule type" value="Genomic_DNA"/>
</dbReference>
<comment type="subunit">
    <text evidence="4 5">Component of the eukaryotic translation initiation factor 3 (eIF-3) complex.</text>
</comment>
<dbReference type="Proteomes" id="UP000276215">
    <property type="component" value="Unassembled WGS sequence"/>
</dbReference>